<keyword evidence="1" id="KW-0732">Signal</keyword>
<feature type="chain" id="PRO_5035299758" evidence="1">
    <location>
        <begin position="20"/>
        <end position="256"/>
    </location>
</feature>
<organism evidence="2 3">
    <name type="scientific">Penicillium ucsense</name>
    <dbReference type="NCBI Taxonomy" id="2839758"/>
    <lineage>
        <taxon>Eukaryota</taxon>
        <taxon>Fungi</taxon>
        <taxon>Dikarya</taxon>
        <taxon>Ascomycota</taxon>
        <taxon>Pezizomycotina</taxon>
        <taxon>Eurotiomycetes</taxon>
        <taxon>Eurotiomycetidae</taxon>
        <taxon>Eurotiales</taxon>
        <taxon>Aspergillaceae</taxon>
        <taxon>Penicillium</taxon>
    </lineage>
</organism>
<dbReference type="EMBL" id="WIWV01000020">
    <property type="protein sequence ID" value="KAF7718013.1"/>
    <property type="molecule type" value="Genomic_DNA"/>
</dbReference>
<evidence type="ECO:0000313" key="2">
    <source>
        <dbReference type="EMBL" id="KAF7718013.1"/>
    </source>
</evidence>
<gene>
    <name evidence="2" type="ORF">PECM_003472</name>
</gene>
<name>A0A8J8W6T6_9EURO</name>
<dbReference type="Proteomes" id="UP000631181">
    <property type="component" value="Unassembled WGS sequence"/>
</dbReference>
<evidence type="ECO:0000256" key="1">
    <source>
        <dbReference type="SAM" id="SignalP"/>
    </source>
</evidence>
<feature type="signal peptide" evidence="1">
    <location>
        <begin position="1"/>
        <end position="19"/>
    </location>
</feature>
<keyword evidence="3" id="KW-1185">Reference proteome</keyword>
<accession>A0A8J8W6T6</accession>
<evidence type="ECO:0000313" key="3">
    <source>
        <dbReference type="Proteomes" id="UP000631181"/>
    </source>
</evidence>
<protein>
    <submittedName>
        <fullName evidence="2">Uncharacterized protein</fullName>
    </submittedName>
</protein>
<comment type="caution">
    <text evidence="2">The sequence shown here is derived from an EMBL/GenBank/DDBJ whole genome shotgun (WGS) entry which is preliminary data.</text>
</comment>
<reference evidence="2" key="1">
    <citation type="journal article" date="2020" name="Front. Microbiol.">
        <title>Gene regulatory networks of Penicillium echinulatum 2HH and Penicillium oxalicum 114-2 inferred by a computational biology approach.</title>
        <authorList>
            <person name="Lenz A.R."/>
            <person name="Galan-Vasquez E."/>
            <person name="Balbinot E."/>
            <person name="De Abreu F.P."/>
            <person name="De Oliveira N.S."/>
            <person name="Da Rosa L.O."/>
            <person name="De Avila E Silva S."/>
            <person name="Camassola M."/>
            <person name="Dillon A.J.P."/>
            <person name="Perez-Rueda E."/>
        </authorList>
    </citation>
    <scope>NUCLEOTIDE SEQUENCE</scope>
    <source>
        <strain evidence="2">S1M29</strain>
    </source>
</reference>
<dbReference type="OrthoDB" id="4287337at2759"/>
<proteinExistence type="predicted"/>
<dbReference type="AlphaFoldDB" id="A0A8J8W6T6"/>
<sequence length="256" mass="28070">MFARFLLLVSCAAPLFVQALPATVVEDLELANITTAGIARTLVKRDEACPDATGQGSQWVNHDDDGTGHYTGSCGDSGHNSHHCWSDVYVTQTQVQWQPWQDCSDYIDCAHATSCSIAHTNSIQACATWSTSVGFSAGITSEVLNIGASYTSEHGGSSCTTSSNTYSLGWSNNQCHKIVATHQYVRVWGYVRRTCNSPLNGEPQRGDGDYTRGWTDWQADFPTGKWDYSGKYHCSTDASQRMQDLPAASQVYRVWS</sequence>